<dbReference type="GO" id="GO:0005730">
    <property type="term" value="C:nucleolus"/>
    <property type="evidence" value="ECO:0007669"/>
    <property type="project" value="UniProtKB-SubCell"/>
</dbReference>
<dbReference type="InterPro" id="IPR021867">
    <property type="entry name" value="Bmt2/SAMTOR"/>
</dbReference>
<gene>
    <name evidence="5" type="ORF">CXG81DRAFT_15656</name>
</gene>
<evidence type="ECO:0000256" key="3">
    <source>
        <dbReference type="ARBA" id="ARBA00022691"/>
    </source>
</evidence>
<dbReference type="Gene3D" id="3.40.50.150">
    <property type="entry name" value="Vaccinia Virus protein VP39"/>
    <property type="match status" value="1"/>
</dbReference>
<proteinExistence type="inferred from homology"/>
<evidence type="ECO:0000256" key="2">
    <source>
        <dbReference type="ARBA" id="ARBA00022679"/>
    </source>
</evidence>
<comment type="function">
    <text evidence="4">S-adenosyl-L-methionine-dependent methyltransferase that specifically methylates the N(1) position of an adenine present in helix 65 in 25S rRNA.</text>
</comment>
<protein>
    <recommendedName>
        <fullName evidence="4">25S rRNA adenine-N(1) methyltransferase</fullName>
        <ecNumber evidence="4">2.1.1.-</ecNumber>
    </recommendedName>
</protein>
<keyword evidence="1 4" id="KW-0489">Methyltransferase</keyword>
<dbReference type="EC" id="2.1.1.-" evidence="4"/>
<dbReference type="AlphaFoldDB" id="A0A4P9X2E5"/>
<evidence type="ECO:0000256" key="4">
    <source>
        <dbReference type="HAMAP-Rule" id="MF_03044"/>
    </source>
</evidence>
<dbReference type="GO" id="GO:0016433">
    <property type="term" value="F:rRNA (adenine) methyltransferase activity"/>
    <property type="evidence" value="ECO:0007669"/>
    <property type="project" value="UniProtKB-UniRule"/>
</dbReference>
<dbReference type="OrthoDB" id="5954793at2759"/>
<evidence type="ECO:0000256" key="1">
    <source>
        <dbReference type="ARBA" id="ARBA00022603"/>
    </source>
</evidence>
<organism evidence="5 6">
    <name type="scientific">Caulochytrium protostelioides</name>
    <dbReference type="NCBI Taxonomy" id="1555241"/>
    <lineage>
        <taxon>Eukaryota</taxon>
        <taxon>Fungi</taxon>
        <taxon>Fungi incertae sedis</taxon>
        <taxon>Chytridiomycota</taxon>
        <taxon>Chytridiomycota incertae sedis</taxon>
        <taxon>Chytridiomycetes</taxon>
        <taxon>Caulochytriales</taxon>
        <taxon>Caulochytriaceae</taxon>
        <taxon>Caulochytrium</taxon>
    </lineage>
</organism>
<comment type="similarity">
    <text evidence="4">Belongs to the BMT2 family.</text>
</comment>
<feature type="binding site" evidence="4">
    <location>
        <position position="141"/>
    </location>
    <ligand>
        <name>S-adenosyl-L-methionine</name>
        <dbReference type="ChEBI" id="CHEBI:59789"/>
    </ligand>
</feature>
<keyword evidence="3 4" id="KW-0949">S-adenosyl-L-methionine</keyword>
<reference evidence="6" key="1">
    <citation type="journal article" date="2018" name="Nat. Microbiol.">
        <title>Leveraging single-cell genomics to expand the fungal tree of life.</title>
        <authorList>
            <person name="Ahrendt S.R."/>
            <person name="Quandt C.A."/>
            <person name="Ciobanu D."/>
            <person name="Clum A."/>
            <person name="Salamov A."/>
            <person name="Andreopoulos B."/>
            <person name="Cheng J.F."/>
            <person name="Woyke T."/>
            <person name="Pelin A."/>
            <person name="Henrissat B."/>
            <person name="Reynolds N.K."/>
            <person name="Benny G.L."/>
            <person name="Smith M.E."/>
            <person name="James T.Y."/>
            <person name="Grigoriev I.V."/>
        </authorList>
    </citation>
    <scope>NUCLEOTIDE SEQUENCE [LARGE SCALE GENOMIC DNA]</scope>
    <source>
        <strain evidence="6">ATCC 52028</strain>
    </source>
</reference>
<keyword evidence="6" id="KW-1185">Reference proteome</keyword>
<dbReference type="InterPro" id="IPR029063">
    <property type="entry name" value="SAM-dependent_MTases_sf"/>
</dbReference>
<evidence type="ECO:0000313" key="5">
    <source>
        <dbReference type="EMBL" id="RKO98630.1"/>
    </source>
</evidence>
<dbReference type="HAMAP" id="MF_03044">
    <property type="entry name" value="BMT2"/>
    <property type="match status" value="1"/>
</dbReference>
<keyword evidence="4" id="KW-0539">Nucleus</keyword>
<keyword evidence="2 4" id="KW-0808">Transferase</keyword>
<dbReference type="EMBL" id="ML014389">
    <property type="protein sequence ID" value="RKO98630.1"/>
    <property type="molecule type" value="Genomic_DNA"/>
</dbReference>
<evidence type="ECO:0000313" key="6">
    <source>
        <dbReference type="Proteomes" id="UP000274922"/>
    </source>
</evidence>
<comment type="subcellular location">
    <subcellularLocation>
        <location evidence="4">Nucleus</location>
        <location evidence="4">Nucleolus</location>
    </subcellularLocation>
</comment>
<name>A0A4P9X2E5_9FUNG</name>
<dbReference type="Proteomes" id="UP000274922">
    <property type="component" value="Unassembled WGS sequence"/>
</dbReference>
<sequence>MARQKTKRVPITQTTAVRPAAAVRTTATTQAPAIARREGQKRSQTLINAFHALLKRQAQLRAAAPDDAEAHAAVAEQIAALGGLDAYQHASLKGGAERFGRGRVGKWAAPHLRGTHGDGDERDSDADSVVAAHPYRLLDVGALSHTTYASLPWIGVTGIDLNPQCPEVVRQDFFERPIPTRDAERFHAVSLSLVVNFVPDVRRRGLMLWRVRRFLLDDGLLYVVLPLPCLMNSRYTTPDSWVALMDRLGFAVVQQYHSKRLAFYLFRMQPRPRFAPMPVWTTPVLRDQPGHNNFKIACPVTKDASKEASAR</sequence>
<accession>A0A4P9X2E5</accession>
<feature type="binding site" evidence="4">
    <location>
        <position position="160"/>
    </location>
    <ligand>
        <name>S-adenosyl-L-methionine</name>
        <dbReference type="ChEBI" id="CHEBI:59789"/>
    </ligand>
</feature>
<dbReference type="PANTHER" id="PTHR21008">
    <property type="entry name" value="S-ADENOSYLMETHIONINE SENSOR UPSTREAM OF MTORC1-RELATED"/>
    <property type="match status" value="1"/>
</dbReference>
<dbReference type="PANTHER" id="PTHR21008:SF1">
    <property type="entry name" value="25S RRNA (ADENINE(2142)-N(1))-METHYLTRANSFERASE"/>
    <property type="match status" value="1"/>
</dbReference>
<dbReference type="STRING" id="1555241.A0A4P9X2E5"/>
<dbReference type="Pfam" id="PF11968">
    <property type="entry name" value="Bmt2"/>
    <property type="match status" value="1"/>
</dbReference>
<dbReference type="SUPFAM" id="SSF53335">
    <property type="entry name" value="S-adenosyl-L-methionine-dependent methyltransferases"/>
    <property type="match status" value="1"/>
</dbReference>